<proteinExistence type="predicted"/>
<keyword evidence="1" id="KW-0812">Transmembrane</keyword>
<dbReference type="PROSITE" id="PS51257">
    <property type="entry name" value="PROKAR_LIPOPROTEIN"/>
    <property type="match status" value="1"/>
</dbReference>
<reference evidence="3" key="1">
    <citation type="submission" date="2021-01" db="EMBL/GenBank/DDBJ databases">
        <authorList>
            <person name="Corre E."/>
            <person name="Pelletier E."/>
            <person name="Niang G."/>
            <person name="Scheremetjew M."/>
            <person name="Finn R."/>
            <person name="Kale V."/>
            <person name="Holt S."/>
            <person name="Cochrane G."/>
            <person name="Meng A."/>
            <person name="Brown T."/>
            <person name="Cohen L."/>
        </authorList>
    </citation>
    <scope>NUCLEOTIDE SEQUENCE</scope>
    <source>
        <strain evidence="3">NIES-2562</strain>
    </source>
</reference>
<evidence type="ECO:0000256" key="2">
    <source>
        <dbReference type="SAM" id="SignalP"/>
    </source>
</evidence>
<feature type="transmembrane region" description="Helical" evidence="1">
    <location>
        <begin position="159"/>
        <end position="180"/>
    </location>
</feature>
<organism evidence="3">
    <name type="scientific">Palpitomonas bilix</name>
    <dbReference type="NCBI Taxonomy" id="652834"/>
    <lineage>
        <taxon>Eukaryota</taxon>
        <taxon>Eukaryota incertae sedis</taxon>
    </lineage>
</organism>
<keyword evidence="1" id="KW-0472">Membrane</keyword>
<sequence>MYRLTSVIVALVVASSCLVGSVASISCETCTASRTMGFCVADGNCYPGSFNGATAASAPSACKQKNTGAWIFGASLFANKCPSCAQWSGRDNCTTACADGYSGICGWCFADEKCYPGTSSGTFVTTAPATCAIPASGGLAADWEPRTPDCTLFGTKGPAVILSGAVVAFALLFLIIYTGLNARHNAKNQK</sequence>
<protein>
    <submittedName>
        <fullName evidence="3">Uncharacterized protein</fullName>
    </submittedName>
</protein>
<feature type="signal peptide" evidence="2">
    <location>
        <begin position="1"/>
        <end position="24"/>
    </location>
</feature>
<dbReference type="EMBL" id="HBIB01006854">
    <property type="protein sequence ID" value="CAE0242108.1"/>
    <property type="molecule type" value="Transcribed_RNA"/>
</dbReference>
<accession>A0A7S3G2A5</accession>
<evidence type="ECO:0000256" key="1">
    <source>
        <dbReference type="SAM" id="Phobius"/>
    </source>
</evidence>
<keyword evidence="2" id="KW-0732">Signal</keyword>
<gene>
    <name evidence="3" type="ORF">PBIL07802_LOCUS4272</name>
</gene>
<keyword evidence="1" id="KW-1133">Transmembrane helix</keyword>
<name>A0A7S3G2A5_9EUKA</name>
<feature type="chain" id="PRO_5031344963" evidence="2">
    <location>
        <begin position="25"/>
        <end position="190"/>
    </location>
</feature>
<dbReference type="AlphaFoldDB" id="A0A7S3G2A5"/>
<evidence type="ECO:0000313" key="3">
    <source>
        <dbReference type="EMBL" id="CAE0242108.1"/>
    </source>
</evidence>